<keyword evidence="2" id="KW-1185">Reference proteome</keyword>
<dbReference type="STRING" id="1150112.SAMN04487893_10446"/>
<dbReference type="Proteomes" id="UP000243887">
    <property type="component" value="Unassembled WGS sequence"/>
</dbReference>
<dbReference type="RefSeq" id="WP_090678492.1">
    <property type="nucleotide sequence ID" value="NZ_FORU01000004.1"/>
</dbReference>
<dbReference type="PANTHER" id="PTHR43428:SF1">
    <property type="entry name" value="ARSENATE REDUCTASE"/>
    <property type="match status" value="1"/>
</dbReference>
<accession>A0A1I3PAI3</accession>
<reference evidence="2" key="1">
    <citation type="submission" date="2016-10" db="EMBL/GenBank/DDBJ databases">
        <authorList>
            <person name="Varghese N."/>
            <person name="Submissions S."/>
        </authorList>
    </citation>
    <scope>NUCLEOTIDE SEQUENCE [LARGE SCALE GENOMIC DNA]</scope>
    <source>
        <strain evidence="2">DSM 26542</strain>
    </source>
</reference>
<sequence>MFSSLLLTVDELIKEHEVSLSRMRVLEPLVDFIQLRVSNNEKIDLVFICTHNSRRSHLAQIWAQVAASYFKIPNVYCYSGGTVVTALHPMIAGVLIEQGFSVFNVSEGTNPINVVKYGENDFPIIGFSKVYDNSFNPVNGFAAVMTCSQADSGCPFILGADMRIPITYEDPKVSDGCANQREVYFDRSLEIAREMFYVFSQIKK</sequence>
<name>A0A1I3PAI3_9FLAO</name>
<dbReference type="SUPFAM" id="SSF52788">
    <property type="entry name" value="Phosphotyrosine protein phosphatases I"/>
    <property type="match status" value="1"/>
</dbReference>
<dbReference type="AlphaFoldDB" id="A0A1I3PAI3"/>
<dbReference type="EMBL" id="FORU01000004">
    <property type="protein sequence ID" value="SFJ18503.1"/>
    <property type="molecule type" value="Genomic_DNA"/>
</dbReference>
<dbReference type="OrthoDB" id="9793058at2"/>
<proteinExistence type="predicted"/>
<dbReference type="Gene3D" id="3.40.50.2300">
    <property type="match status" value="1"/>
</dbReference>
<protein>
    <submittedName>
        <fullName evidence="1">Arsenate reductase</fullName>
    </submittedName>
</protein>
<gene>
    <name evidence="1" type="ORF">SAMN04487893_10446</name>
</gene>
<evidence type="ECO:0000313" key="2">
    <source>
        <dbReference type="Proteomes" id="UP000243887"/>
    </source>
</evidence>
<organism evidence="1 2">
    <name type="scientific">Myroides guanonis</name>
    <dbReference type="NCBI Taxonomy" id="1150112"/>
    <lineage>
        <taxon>Bacteria</taxon>
        <taxon>Pseudomonadati</taxon>
        <taxon>Bacteroidota</taxon>
        <taxon>Flavobacteriia</taxon>
        <taxon>Flavobacteriales</taxon>
        <taxon>Flavobacteriaceae</taxon>
        <taxon>Myroides</taxon>
    </lineage>
</organism>
<dbReference type="PANTHER" id="PTHR43428">
    <property type="entry name" value="ARSENATE REDUCTASE"/>
    <property type="match status" value="1"/>
</dbReference>
<evidence type="ECO:0000313" key="1">
    <source>
        <dbReference type="EMBL" id="SFJ18503.1"/>
    </source>
</evidence>
<dbReference type="InterPro" id="IPR036196">
    <property type="entry name" value="Ptyr_pPase_sf"/>
</dbReference>